<dbReference type="InterPro" id="IPR028110">
    <property type="entry name" value="TMEM254"/>
</dbReference>
<gene>
    <name evidence="3" type="ORF">CPB83DRAFT_861627</name>
</gene>
<evidence type="ECO:0000313" key="4">
    <source>
        <dbReference type="Proteomes" id="UP000807306"/>
    </source>
</evidence>
<dbReference type="AlphaFoldDB" id="A0A9P6E7Z0"/>
<name>A0A9P6E7Z0_9AGAR</name>
<accession>A0A9P6E7Z0</accession>
<comment type="caution">
    <text evidence="3">The sequence shown here is derived from an EMBL/GenBank/DDBJ whole genome shotgun (WGS) entry which is preliminary data.</text>
</comment>
<sequence length="216" mass="23960">MGDSVAEKAGFLKMYMSNHPDTLVAYAKWFGKVKETIKTAEMTAIDSKSMTLTCQLQSGQTKVAVVPIEPPLRGYEDVKPRLLEMKAHAQEGLGMIKAPKISTFTLPRQAVLSTASVWIISYCYLMSGSTLPFAGPANWVTSSEIGRLFIALSFWAAQTAHILESLYTLSLCRRHSTGFFLGAKYVFATIIAGFPIWVDLRKKIQQARIDSVMKIQ</sequence>
<dbReference type="PANTHER" id="PTHR37783:SF1">
    <property type="entry name" value="MEMBRANE PROTEIN, PUTATIVE (AFU_ORTHOLOGUE AFUA_1G04315)-RELATED"/>
    <property type="match status" value="1"/>
</dbReference>
<keyword evidence="1" id="KW-0812">Transmembrane</keyword>
<feature type="transmembrane region" description="Helical" evidence="1">
    <location>
        <begin position="179"/>
        <end position="198"/>
    </location>
</feature>
<feature type="domain" description="DUF2470" evidence="2">
    <location>
        <begin position="14"/>
        <end position="85"/>
    </location>
</feature>
<dbReference type="InterPro" id="IPR037119">
    <property type="entry name" value="Haem_oxidase_HugZ-like_sf"/>
</dbReference>
<evidence type="ECO:0000256" key="1">
    <source>
        <dbReference type="SAM" id="Phobius"/>
    </source>
</evidence>
<dbReference type="InterPro" id="IPR019595">
    <property type="entry name" value="DUF2470"/>
</dbReference>
<dbReference type="PANTHER" id="PTHR37783">
    <property type="entry name" value="MEMBRANE PROTEIN, PUTATIVE (AFU_ORTHOLOGUE AFUA_1G04315)-RELATED"/>
    <property type="match status" value="1"/>
</dbReference>
<proteinExistence type="predicted"/>
<dbReference type="Pfam" id="PF14934">
    <property type="entry name" value="TMEM254"/>
    <property type="match status" value="1"/>
</dbReference>
<keyword evidence="1" id="KW-0472">Membrane</keyword>
<protein>
    <recommendedName>
        <fullName evidence="2">DUF2470 domain-containing protein</fullName>
    </recommendedName>
</protein>
<dbReference type="OrthoDB" id="5553410at2759"/>
<keyword evidence="1" id="KW-1133">Transmembrane helix</keyword>
<dbReference type="Proteomes" id="UP000807306">
    <property type="component" value="Unassembled WGS sequence"/>
</dbReference>
<reference evidence="3" key="1">
    <citation type="submission" date="2020-11" db="EMBL/GenBank/DDBJ databases">
        <authorList>
            <consortium name="DOE Joint Genome Institute"/>
            <person name="Ahrendt S."/>
            <person name="Riley R."/>
            <person name="Andreopoulos W."/>
            <person name="Labutti K."/>
            <person name="Pangilinan J."/>
            <person name="Ruiz-Duenas F.J."/>
            <person name="Barrasa J.M."/>
            <person name="Sanchez-Garcia M."/>
            <person name="Camarero S."/>
            <person name="Miyauchi S."/>
            <person name="Serrano A."/>
            <person name="Linde D."/>
            <person name="Babiker R."/>
            <person name="Drula E."/>
            <person name="Ayuso-Fernandez I."/>
            <person name="Pacheco R."/>
            <person name="Padilla G."/>
            <person name="Ferreira P."/>
            <person name="Barriuso J."/>
            <person name="Kellner H."/>
            <person name="Castanera R."/>
            <person name="Alfaro M."/>
            <person name="Ramirez L."/>
            <person name="Pisabarro A.G."/>
            <person name="Kuo A."/>
            <person name="Tritt A."/>
            <person name="Lipzen A."/>
            <person name="He G."/>
            <person name="Yan M."/>
            <person name="Ng V."/>
            <person name="Cullen D."/>
            <person name="Martin F."/>
            <person name="Rosso M.-N."/>
            <person name="Henrissat B."/>
            <person name="Hibbett D."/>
            <person name="Martinez A.T."/>
            <person name="Grigoriev I.V."/>
        </authorList>
    </citation>
    <scope>NUCLEOTIDE SEQUENCE</scope>
    <source>
        <strain evidence="3">CBS 506.95</strain>
    </source>
</reference>
<dbReference type="Gene3D" id="3.20.180.10">
    <property type="entry name" value="PNP-oxidase-like"/>
    <property type="match status" value="1"/>
</dbReference>
<evidence type="ECO:0000313" key="3">
    <source>
        <dbReference type="EMBL" id="KAF9524211.1"/>
    </source>
</evidence>
<organism evidence="3 4">
    <name type="scientific">Crepidotus variabilis</name>
    <dbReference type="NCBI Taxonomy" id="179855"/>
    <lineage>
        <taxon>Eukaryota</taxon>
        <taxon>Fungi</taxon>
        <taxon>Dikarya</taxon>
        <taxon>Basidiomycota</taxon>
        <taxon>Agaricomycotina</taxon>
        <taxon>Agaricomycetes</taxon>
        <taxon>Agaricomycetidae</taxon>
        <taxon>Agaricales</taxon>
        <taxon>Agaricineae</taxon>
        <taxon>Crepidotaceae</taxon>
        <taxon>Crepidotus</taxon>
    </lineage>
</organism>
<dbReference type="EMBL" id="MU157902">
    <property type="protein sequence ID" value="KAF9524211.1"/>
    <property type="molecule type" value="Genomic_DNA"/>
</dbReference>
<dbReference type="Pfam" id="PF10615">
    <property type="entry name" value="DUF2470"/>
    <property type="match status" value="1"/>
</dbReference>
<evidence type="ECO:0000259" key="2">
    <source>
        <dbReference type="Pfam" id="PF10615"/>
    </source>
</evidence>
<keyword evidence="4" id="KW-1185">Reference proteome</keyword>